<evidence type="ECO:0000313" key="1">
    <source>
        <dbReference type="EMBL" id="KAK3594719.1"/>
    </source>
</evidence>
<dbReference type="Proteomes" id="UP001195483">
    <property type="component" value="Unassembled WGS sequence"/>
</dbReference>
<proteinExistence type="predicted"/>
<gene>
    <name evidence="1" type="ORF">CHS0354_001543</name>
</gene>
<reference evidence="1" key="1">
    <citation type="journal article" date="2021" name="Genome Biol. Evol.">
        <title>A High-Quality Reference Genome for a Parasitic Bivalve with Doubly Uniparental Inheritance (Bivalvia: Unionida).</title>
        <authorList>
            <person name="Smith C.H."/>
        </authorList>
    </citation>
    <scope>NUCLEOTIDE SEQUENCE</scope>
    <source>
        <strain evidence="1">CHS0354</strain>
    </source>
</reference>
<accession>A0AAE0VYJ6</accession>
<reference evidence="1" key="2">
    <citation type="journal article" date="2021" name="Genome Biol. Evol.">
        <title>Developing a high-quality reference genome for a parasitic bivalve with doubly uniparental inheritance (Bivalvia: Unionida).</title>
        <authorList>
            <person name="Smith C.H."/>
        </authorList>
    </citation>
    <scope>NUCLEOTIDE SEQUENCE</scope>
    <source>
        <strain evidence="1">CHS0354</strain>
        <tissue evidence="1">Mantle</tissue>
    </source>
</reference>
<name>A0AAE0VYJ6_9BIVA</name>
<evidence type="ECO:0000313" key="2">
    <source>
        <dbReference type="Proteomes" id="UP001195483"/>
    </source>
</evidence>
<comment type="caution">
    <text evidence="1">The sequence shown here is derived from an EMBL/GenBank/DDBJ whole genome shotgun (WGS) entry which is preliminary data.</text>
</comment>
<protein>
    <submittedName>
        <fullName evidence="1">Uncharacterized protein</fullName>
    </submittedName>
</protein>
<reference evidence="1" key="3">
    <citation type="submission" date="2023-05" db="EMBL/GenBank/DDBJ databases">
        <authorList>
            <person name="Smith C.H."/>
        </authorList>
    </citation>
    <scope>NUCLEOTIDE SEQUENCE</scope>
    <source>
        <strain evidence="1">CHS0354</strain>
        <tissue evidence="1">Mantle</tissue>
    </source>
</reference>
<dbReference type="EMBL" id="JAEAOA010000143">
    <property type="protein sequence ID" value="KAK3594719.1"/>
    <property type="molecule type" value="Genomic_DNA"/>
</dbReference>
<keyword evidence="2" id="KW-1185">Reference proteome</keyword>
<organism evidence="1 2">
    <name type="scientific">Potamilus streckersoni</name>
    <dbReference type="NCBI Taxonomy" id="2493646"/>
    <lineage>
        <taxon>Eukaryota</taxon>
        <taxon>Metazoa</taxon>
        <taxon>Spiralia</taxon>
        <taxon>Lophotrochozoa</taxon>
        <taxon>Mollusca</taxon>
        <taxon>Bivalvia</taxon>
        <taxon>Autobranchia</taxon>
        <taxon>Heteroconchia</taxon>
        <taxon>Palaeoheterodonta</taxon>
        <taxon>Unionida</taxon>
        <taxon>Unionoidea</taxon>
        <taxon>Unionidae</taxon>
        <taxon>Ambleminae</taxon>
        <taxon>Lampsilini</taxon>
        <taxon>Potamilus</taxon>
    </lineage>
</organism>
<dbReference type="AlphaFoldDB" id="A0AAE0VYJ6"/>
<sequence length="78" mass="8143">MVPSQDPDPAVIQLLNTVGQLAMVQQTKHMVAIWYHVQLTAAGALGCNGRDALKHAEGSSIVSGTATIPSANTMEKTA</sequence>